<dbReference type="EMBL" id="JAYWVC010000396">
    <property type="protein sequence ID" value="MED7828478.1"/>
    <property type="molecule type" value="Genomic_DNA"/>
</dbReference>
<sequence length="222" mass="24561">MLNLLLAVSQYAGDRALWERTEQVLDSLSSRMHPLTALYRDAGSDVLRRGPGVRKRVEEAISLVADGEPWDITRLAVSAHYVDALRVFRPHLERMIDREQSSGATSDVMTMLHLVMLDQVAAGAWEEAEQTGLRGLEMTKAHGLQLFTHQFCVDLGLLAAHKGEAERARELQARVEAWSRPRGVGLLIQQADAVGTAAALSHGDYETAYRFASRITPPGTFE</sequence>
<organism evidence="1 2">
    <name type="scientific">Streptomyces chiangmaiensis</name>
    <dbReference type="NCBI Taxonomy" id="766497"/>
    <lineage>
        <taxon>Bacteria</taxon>
        <taxon>Bacillati</taxon>
        <taxon>Actinomycetota</taxon>
        <taxon>Actinomycetes</taxon>
        <taxon>Kitasatosporales</taxon>
        <taxon>Streptomycetaceae</taxon>
        <taxon>Streptomyces</taxon>
    </lineage>
</organism>
<accession>A0ABU7FX05</accession>
<evidence type="ECO:0000313" key="1">
    <source>
        <dbReference type="EMBL" id="MED7828478.1"/>
    </source>
</evidence>
<proteinExistence type="predicted"/>
<gene>
    <name evidence="1" type="ORF">VXC91_43155</name>
</gene>
<keyword evidence="2" id="KW-1185">Reference proteome</keyword>
<protein>
    <submittedName>
        <fullName evidence="1">Helix-turn-helix transcriptional regulator</fullName>
    </submittedName>
</protein>
<comment type="caution">
    <text evidence="1">The sequence shown here is derived from an EMBL/GenBank/DDBJ whole genome shotgun (WGS) entry which is preliminary data.</text>
</comment>
<name>A0ABU7FX05_9ACTN</name>
<dbReference type="Proteomes" id="UP001333996">
    <property type="component" value="Unassembled WGS sequence"/>
</dbReference>
<feature type="non-terminal residue" evidence="1">
    <location>
        <position position="222"/>
    </location>
</feature>
<evidence type="ECO:0000313" key="2">
    <source>
        <dbReference type="Proteomes" id="UP001333996"/>
    </source>
</evidence>
<reference evidence="1" key="1">
    <citation type="submission" date="2024-01" db="EMBL/GenBank/DDBJ databases">
        <title>First draft genome sequence data of TA4-1, the type strain of Gram-positive actinobacterium Streptomyces chiangmaiensis.</title>
        <authorList>
            <person name="Yasawong M."/>
            <person name="Nantapong N."/>
        </authorList>
    </citation>
    <scope>NUCLEOTIDE SEQUENCE</scope>
    <source>
        <strain evidence="1">TA4-1</strain>
    </source>
</reference>